<dbReference type="AlphaFoldDB" id="A0A0A9BBK3"/>
<reference evidence="2" key="1">
    <citation type="submission" date="2014-09" db="EMBL/GenBank/DDBJ databases">
        <authorList>
            <person name="Magalhaes I.L.F."/>
            <person name="Oliveira U."/>
            <person name="Santos F.R."/>
            <person name="Vidigal T.H.D.A."/>
            <person name="Brescovit A.D."/>
            <person name="Santos A.J."/>
        </authorList>
    </citation>
    <scope>NUCLEOTIDE SEQUENCE</scope>
    <source>
        <tissue evidence="2">Shoot tissue taken approximately 20 cm above the soil surface</tissue>
    </source>
</reference>
<feature type="compositionally biased region" description="Basic residues" evidence="1">
    <location>
        <begin position="16"/>
        <end position="25"/>
    </location>
</feature>
<name>A0A0A9BBK3_ARUDO</name>
<reference evidence="2" key="2">
    <citation type="journal article" date="2015" name="Data Brief">
        <title>Shoot transcriptome of the giant reed, Arundo donax.</title>
        <authorList>
            <person name="Barrero R.A."/>
            <person name="Guerrero F.D."/>
            <person name="Moolhuijzen P."/>
            <person name="Goolsby J.A."/>
            <person name="Tidwell J."/>
            <person name="Bellgard S.E."/>
            <person name="Bellgard M.I."/>
        </authorList>
    </citation>
    <scope>NUCLEOTIDE SEQUENCE</scope>
    <source>
        <tissue evidence="2">Shoot tissue taken approximately 20 cm above the soil surface</tissue>
    </source>
</reference>
<protein>
    <submittedName>
        <fullName evidence="2">Uncharacterized protein</fullName>
    </submittedName>
</protein>
<accession>A0A0A9BBK3</accession>
<feature type="region of interest" description="Disordered" evidence="1">
    <location>
        <begin position="1"/>
        <end position="33"/>
    </location>
</feature>
<dbReference type="EMBL" id="GBRH01241233">
    <property type="protein sequence ID" value="JAD56662.1"/>
    <property type="molecule type" value="Transcribed_RNA"/>
</dbReference>
<evidence type="ECO:0000313" key="2">
    <source>
        <dbReference type="EMBL" id="JAD56662.1"/>
    </source>
</evidence>
<sequence>MVTAGKNNFDKMFAMKGKRSRSKKCPKQEESNSKPLLASCCFFCSLPP</sequence>
<proteinExistence type="predicted"/>
<evidence type="ECO:0000256" key="1">
    <source>
        <dbReference type="SAM" id="MobiDB-lite"/>
    </source>
</evidence>
<organism evidence="2">
    <name type="scientific">Arundo donax</name>
    <name type="common">Giant reed</name>
    <name type="synonym">Donax arundinaceus</name>
    <dbReference type="NCBI Taxonomy" id="35708"/>
    <lineage>
        <taxon>Eukaryota</taxon>
        <taxon>Viridiplantae</taxon>
        <taxon>Streptophyta</taxon>
        <taxon>Embryophyta</taxon>
        <taxon>Tracheophyta</taxon>
        <taxon>Spermatophyta</taxon>
        <taxon>Magnoliopsida</taxon>
        <taxon>Liliopsida</taxon>
        <taxon>Poales</taxon>
        <taxon>Poaceae</taxon>
        <taxon>PACMAD clade</taxon>
        <taxon>Arundinoideae</taxon>
        <taxon>Arundineae</taxon>
        <taxon>Arundo</taxon>
    </lineage>
</organism>